<gene>
    <name evidence="2" type="ORF">JTBM06_V1_120009</name>
</gene>
<name>A0A7D9H4T1_9GAMM</name>
<dbReference type="EMBL" id="LR633967">
    <property type="protein sequence ID" value="VUX55811.1"/>
    <property type="molecule type" value="Genomic_DNA"/>
</dbReference>
<dbReference type="Gene3D" id="2.60.120.10">
    <property type="entry name" value="Jelly Rolls"/>
    <property type="match status" value="1"/>
</dbReference>
<dbReference type="InterPro" id="IPR014710">
    <property type="entry name" value="RmlC-like_jellyroll"/>
</dbReference>
<protein>
    <recommendedName>
        <fullName evidence="3">Cytoplasmic protein</fullName>
    </recommendedName>
</protein>
<accession>A0A7D9H4T1</accession>
<proteinExistence type="predicted"/>
<keyword evidence="1" id="KW-0732">Signal</keyword>
<dbReference type="AlphaFoldDB" id="A0A7D9H4T1"/>
<organism evidence="2">
    <name type="scientific">uncultured Woeseiaceae bacterium</name>
    <dbReference type="NCBI Taxonomy" id="1983305"/>
    <lineage>
        <taxon>Bacteria</taxon>
        <taxon>Pseudomonadati</taxon>
        <taxon>Pseudomonadota</taxon>
        <taxon>Gammaproteobacteria</taxon>
        <taxon>Woeseiales</taxon>
        <taxon>Woeseiaceae</taxon>
        <taxon>environmental samples</taxon>
    </lineage>
</organism>
<feature type="chain" id="PRO_5027945491" description="Cytoplasmic protein" evidence="1">
    <location>
        <begin position="28"/>
        <end position="128"/>
    </location>
</feature>
<feature type="signal peptide" evidence="1">
    <location>
        <begin position="1"/>
        <end position="27"/>
    </location>
</feature>
<evidence type="ECO:0000313" key="2">
    <source>
        <dbReference type="EMBL" id="VUX55811.1"/>
    </source>
</evidence>
<sequence length="128" mass="13898">MPVLNKKYRIGTAAGLLTAITVATALAQSPALDPALVAPHIYESVLNNERVRVLKVTDRNGETAPLHAHPDRVVVFLSPCAWLETAPDGQTTMQSFRLGDVLWAKSITHGGETSRVVQECSLLEIELK</sequence>
<reference evidence="2" key="1">
    <citation type="submission" date="2019-07" db="EMBL/GenBank/DDBJ databases">
        <authorList>
            <person name="Weber M."/>
            <person name="Kostadinov I."/>
            <person name="Kostadinov D I."/>
        </authorList>
    </citation>
    <scope>NUCLEOTIDE SEQUENCE</scope>
    <source>
        <strain evidence="2">Gfbio:sag-sample-m06:053724c1-46a9-4a36-b237-ea2bf867836b</strain>
    </source>
</reference>
<evidence type="ECO:0008006" key="3">
    <source>
        <dbReference type="Google" id="ProtNLM"/>
    </source>
</evidence>
<evidence type="ECO:0000256" key="1">
    <source>
        <dbReference type="SAM" id="SignalP"/>
    </source>
</evidence>